<dbReference type="InterPro" id="IPR010982">
    <property type="entry name" value="Lambda_DNA-bd_dom_sf"/>
</dbReference>
<protein>
    <recommendedName>
        <fullName evidence="5">HTH lacI-type domain-containing protein</fullName>
    </recommendedName>
</protein>
<evidence type="ECO:0000256" key="1">
    <source>
        <dbReference type="ARBA" id="ARBA00023015"/>
    </source>
</evidence>
<dbReference type="PROSITE" id="PS50932">
    <property type="entry name" value="HTH_LACI_2"/>
    <property type="match status" value="1"/>
</dbReference>
<dbReference type="EMBL" id="CP021383">
    <property type="protein sequence ID" value="ARU52713.1"/>
    <property type="molecule type" value="Genomic_DNA"/>
</dbReference>
<dbReference type="InterPro" id="IPR046335">
    <property type="entry name" value="LacI/GalR-like_sensor"/>
</dbReference>
<dbReference type="SUPFAM" id="SSF53822">
    <property type="entry name" value="Periplasmic binding protein-like I"/>
    <property type="match status" value="1"/>
</dbReference>
<evidence type="ECO:0000256" key="2">
    <source>
        <dbReference type="ARBA" id="ARBA00023125"/>
    </source>
</evidence>
<accession>A0A1Y0HZX9</accession>
<feature type="compositionally biased region" description="Polar residues" evidence="4">
    <location>
        <begin position="7"/>
        <end position="18"/>
    </location>
</feature>
<evidence type="ECO:0000313" key="7">
    <source>
        <dbReference type="Proteomes" id="UP000196228"/>
    </source>
</evidence>
<dbReference type="InterPro" id="IPR000843">
    <property type="entry name" value="HTH_LacI"/>
</dbReference>
<dbReference type="PANTHER" id="PTHR30146:SF109">
    <property type="entry name" value="HTH-TYPE TRANSCRIPTIONAL REGULATOR GALS"/>
    <property type="match status" value="1"/>
</dbReference>
<keyword evidence="2" id="KW-0238">DNA-binding</keyword>
<evidence type="ECO:0000256" key="4">
    <source>
        <dbReference type="SAM" id="MobiDB-lite"/>
    </source>
</evidence>
<evidence type="ECO:0000259" key="5">
    <source>
        <dbReference type="PROSITE" id="PS50932"/>
    </source>
</evidence>
<reference evidence="6 7" key="1">
    <citation type="submission" date="2017-05" db="EMBL/GenBank/DDBJ databases">
        <authorList>
            <person name="Song R."/>
            <person name="Chenine A.L."/>
            <person name="Ruprecht R.M."/>
        </authorList>
    </citation>
    <scope>NUCLEOTIDE SEQUENCE [LARGE SCALE GENOMIC DNA]</scope>
    <source>
        <strain evidence="6 7">PSBB019</strain>
    </source>
</reference>
<dbReference type="GO" id="GO:0003700">
    <property type="term" value="F:DNA-binding transcription factor activity"/>
    <property type="evidence" value="ECO:0007669"/>
    <property type="project" value="TreeGrafter"/>
</dbReference>
<dbReference type="Gene3D" id="1.10.260.40">
    <property type="entry name" value="lambda repressor-like DNA-binding domains"/>
    <property type="match status" value="1"/>
</dbReference>
<dbReference type="OrthoDB" id="1938857at2"/>
<keyword evidence="1" id="KW-0805">Transcription regulation</keyword>
<dbReference type="SMART" id="SM00354">
    <property type="entry name" value="HTH_LACI"/>
    <property type="match status" value="1"/>
</dbReference>
<dbReference type="CDD" id="cd01392">
    <property type="entry name" value="HTH_LacI"/>
    <property type="match status" value="1"/>
</dbReference>
<dbReference type="Gene3D" id="3.40.50.2300">
    <property type="match status" value="2"/>
</dbReference>
<dbReference type="Pfam" id="PF00356">
    <property type="entry name" value="LacI"/>
    <property type="match status" value="1"/>
</dbReference>
<feature type="domain" description="HTH lacI-type" evidence="5">
    <location>
        <begin position="32"/>
        <end position="86"/>
    </location>
</feature>
<dbReference type="PANTHER" id="PTHR30146">
    <property type="entry name" value="LACI-RELATED TRANSCRIPTIONAL REPRESSOR"/>
    <property type="match status" value="1"/>
</dbReference>
<feature type="region of interest" description="Disordered" evidence="4">
    <location>
        <begin position="1"/>
        <end position="28"/>
    </location>
</feature>
<dbReference type="Pfam" id="PF13377">
    <property type="entry name" value="Peripla_BP_3"/>
    <property type="match status" value="1"/>
</dbReference>
<feature type="region of interest" description="Disordered" evidence="4">
    <location>
        <begin position="343"/>
        <end position="362"/>
    </location>
</feature>
<keyword evidence="3" id="KW-0804">Transcription</keyword>
<sequence length="378" mass="39770">MHPNRAQCGSVTTNSSPGPASHGAVGPSARRITITDVARAAGVSIAVVSYALNGRPGVSERTRRHVLRTAADLGWRPSAAARSLRSSARSVALQVVHAAEGAAGPNRALALAAGMRAVLTEHDLALGLEVTDDRDEGARELEAGWSERRHAAYVVVDAHARDPRIRAAREAVIPLVEVTPGPSDPATPGVRTWFAGDADARAARYLVELGHRRIAVLVSDAQDELARTLVAAARDAGGPETRVDVVECRTWEETRSRAARLVAHDSRPTAVLTDTDVAALAVLEAGRGQGLEVPWDLSVLSGEDSATCRLVAPALTAVHRPFQRLGAHVADVVVARLGLGRPVARPDADPATTRPAVDRERPAARLLLRGTTAPPRGA</sequence>
<name>A0A1Y0HZX9_CELCE</name>
<dbReference type="Proteomes" id="UP000196228">
    <property type="component" value="Chromosome"/>
</dbReference>
<dbReference type="AlphaFoldDB" id="A0A1Y0HZX9"/>
<dbReference type="InterPro" id="IPR028082">
    <property type="entry name" value="Peripla_BP_I"/>
</dbReference>
<dbReference type="GO" id="GO:0000976">
    <property type="term" value="F:transcription cis-regulatory region binding"/>
    <property type="evidence" value="ECO:0007669"/>
    <property type="project" value="TreeGrafter"/>
</dbReference>
<gene>
    <name evidence="6" type="ORF">CBR64_15935</name>
</gene>
<organism evidence="6 7">
    <name type="scientific">Cellulosimicrobium cellulans</name>
    <name type="common">Arthrobacter luteus</name>
    <dbReference type="NCBI Taxonomy" id="1710"/>
    <lineage>
        <taxon>Bacteria</taxon>
        <taxon>Bacillati</taxon>
        <taxon>Actinomycetota</taxon>
        <taxon>Actinomycetes</taxon>
        <taxon>Micrococcales</taxon>
        <taxon>Promicromonosporaceae</taxon>
        <taxon>Cellulosimicrobium</taxon>
    </lineage>
</organism>
<evidence type="ECO:0000256" key="3">
    <source>
        <dbReference type="ARBA" id="ARBA00023163"/>
    </source>
</evidence>
<proteinExistence type="predicted"/>
<evidence type="ECO:0000313" key="6">
    <source>
        <dbReference type="EMBL" id="ARU52713.1"/>
    </source>
</evidence>
<dbReference type="KEGG" id="cceu:CBR64_15935"/>
<dbReference type="SUPFAM" id="SSF47413">
    <property type="entry name" value="lambda repressor-like DNA-binding domains"/>
    <property type="match status" value="1"/>
</dbReference>